<dbReference type="Proteomes" id="UP000001812">
    <property type="component" value="Chromosome I"/>
</dbReference>
<dbReference type="AlphaFoldDB" id="A0A0E1W802"/>
<gene>
    <name evidence="2" type="ORF">BURPS1710A_3256</name>
</gene>
<sequence length="70" mass="7661">MGPDIRSGLVSSARPPRSGGMSRAPRPTVAPSIERHATEAQSHRAGAHEHWTRLASRIKIHALRYIINVS</sequence>
<dbReference type="HOGENOM" id="CLU_203045_0_0_4"/>
<dbReference type="EMBL" id="CM000832">
    <property type="protein sequence ID" value="EET08539.1"/>
    <property type="molecule type" value="Genomic_DNA"/>
</dbReference>
<evidence type="ECO:0000256" key="1">
    <source>
        <dbReference type="SAM" id="MobiDB-lite"/>
    </source>
</evidence>
<proteinExistence type="predicted"/>
<reference evidence="2" key="1">
    <citation type="submission" date="2009-05" db="EMBL/GenBank/DDBJ databases">
        <authorList>
            <person name="Harkins D.M."/>
            <person name="DeShazer D."/>
            <person name="Woods D.E."/>
            <person name="Brinkac L.M."/>
            <person name="Brown K.A."/>
            <person name="Hung G.C."/>
            <person name="Tuanyok A."/>
            <person name="Zhang B."/>
            <person name="Nierman W.C."/>
        </authorList>
    </citation>
    <scope>NUCLEOTIDE SEQUENCE [LARGE SCALE GENOMIC DNA]</scope>
    <source>
        <strain evidence="2">1710a</strain>
    </source>
</reference>
<protein>
    <submittedName>
        <fullName evidence="2">Uncharacterized protein</fullName>
    </submittedName>
</protein>
<feature type="region of interest" description="Disordered" evidence="1">
    <location>
        <begin position="1"/>
        <end position="49"/>
    </location>
</feature>
<accession>A0A0E1W802</accession>
<name>A0A0E1W802_BURPE</name>
<organism evidence="2">
    <name type="scientific">Burkholderia pseudomallei 1710a</name>
    <dbReference type="NCBI Taxonomy" id="320371"/>
    <lineage>
        <taxon>Bacteria</taxon>
        <taxon>Pseudomonadati</taxon>
        <taxon>Pseudomonadota</taxon>
        <taxon>Betaproteobacteria</taxon>
        <taxon>Burkholderiales</taxon>
        <taxon>Burkholderiaceae</taxon>
        <taxon>Burkholderia</taxon>
        <taxon>pseudomallei group</taxon>
    </lineage>
</organism>
<feature type="compositionally biased region" description="Basic and acidic residues" evidence="1">
    <location>
        <begin position="33"/>
        <end position="49"/>
    </location>
</feature>
<evidence type="ECO:0000313" key="2">
    <source>
        <dbReference type="EMBL" id="EET08539.1"/>
    </source>
</evidence>